<feature type="domain" description="Glycoside hydrolase family 65 C-terminal" evidence="12">
    <location>
        <begin position="747"/>
        <end position="800"/>
    </location>
</feature>
<protein>
    <recommendedName>
        <fullName evidence="7">Protein-glucosylgalactosylhydroxylysine glucosidase</fullName>
        <ecNumber evidence="6">3.2.1.107</ecNumber>
    </recommendedName>
    <alternativeName>
        <fullName evidence="8">Acid trehalase-like protein 1</fullName>
    </alternativeName>
</protein>
<dbReference type="EMBL" id="JBAMIC010000008">
    <property type="protein sequence ID" value="KAK7104585.1"/>
    <property type="molecule type" value="Genomic_DNA"/>
</dbReference>
<comment type="similarity">
    <text evidence="1">Belongs to the glycosyl hydrolase 65 family.</text>
</comment>
<evidence type="ECO:0000256" key="10">
    <source>
        <dbReference type="SAM" id="SignalP"/>
    </source>
</evidence>
<evidence type="ECO:0000313" key="13">
    <source>
        <dbReference type="EMBL" id="KAK7104585.1"/>
    </source>
</evidence>
<keyword evidence="3" id="KW-0326">Glycosidase</keyword>
<evidence type="ECO:0000259" key="12">
    <source>
        <dbReference type="Pfam" id="PF03633"/>
    </source>
</evidence>
<comment type="caution">
    <text evidence="13">The sequence shown here is derived from an EMBL/GenBank/DDBJ whole genome shotgun (WGS) entry which is preliminary data.</text>
</comment>
<evidence type="ECO:0000256" key="6">
    <source>
        <dbReference type="ARBA" id="ARBA00066430"/>
    </source>
</evidence>
<dbReference type="InterPro" id="IPR005195">
    <property type="entry name" value="Glyco_hydro_65_M"/>
</dbReference>
<dbReference type="PANTHER" id="PTHR11051">
    <property type="entry name" value="GLYCOSYL HYDROLASE-RELATED"/>
    <property type="match status" value="1"/>
</dbReference>
<dbReference type="GO" id="GO:0047402">
    <property type="term" value="F:protein-glucosylgalactosylhydroxylysine glucosidase activity"/>
    <property type="evidence" value="ECO:0007669"/>
    <property type="project" value="UniProtKB-EC"/>
</dbReference>
<accession>A0AAN9GF78</accession>
<feature type="domain" description="Glycoside hydrolase family 65 central catalytic" evidence="11">
    <location>
        <begin position="429"/>
        <end position="636"/>
    </location>
</feature>
<dbReference type="InterPro" id="IPR008928">
    <property type="entry name" value="6-hairpin_glycosidase_sf"/>
</dbReference>
<evidence type="ECO:0000259" key="11">
    <source>
        <dbReference type="Pfam" id="PF03632"/>
    </source>
</evidence>
<dbReference type="SUPFAM" id="SSF48208">
    <property type="entry name" value="Six-hairpin glycosidases"/>
    <property type="match status" value="1"/>
</dbReference>
<dbReference type="GO" id="GO:0005975">
    <property type="term" value="P:carbohydrate metabolic process"/>
    <property type="evidence" value="ECO:0007669"/>
    <property type="project" value="InterPro"/>
</dbReference>
<dbReference type="AlphaFoldDB" id="A0AAN9GF78"/>
<dbReference type="Proteomes" id="UP001374579">
    <property type="component" value="Unassembled WGS sequence"/>
</dbReference>
<evidence type="ECO:0000256" key="5">
    <source>
        <dbReference type="ARBA" id="ARBA00053339"/>
    </source>
</evidence>
<dbReference type="Pfam" id="PF03633">
    <property type="entry name" value="Glyco_hydro_65C"/>
    <property type="match status" value="1"/>
</dbReference>
<name>A0AAN9GF78_9CAEN</name>
<dbReference type="EC" id="3.2.1.107" evidence="6"/>
<dbReference type="Pfam" id="PF03632">
    <property type="entry name" value="Glyco_hydro_65m"/>
    <property type="match status" value="1"/>
</dbReference>
<sequence length="829" mass="91859">MRVSVPLLLLVLFALGFTPFALGRRPDSDFSQKLREIASATRQHTSSDAWYRPESAHVDTLQQIQRRAFESYEEKRQDDSLTFEEVAVEETDVVRFQQIPDEDTSSGSLDGHQPIPIDGYIQSNTGGRVCVTGRDSRHVVVPCQAEKLGPRFLPPETSIIETKSMPLLYNLVPEISNGHVATTVQSNTIYMNGLYNGANVSSHRARIPSTAAVIAIVDVPGQSVDSTFRLDFGRGVFSEVYVGDGFNVEVRRYAHRDLTRLLVTEVVVNRTTSTLPISLFFYVNSGGSSSDIDFVEKKPGLWTGKTKTAEYPNIAGTTAVTVAYTVVPPVLTFAPSTQGTVAFFTSVSHDQGEALNYLAEGQKRLKEGTLFSSHIALWESLWEQGRLDLMGNVSMAISTNAALYYLYSALPLKPDVTWPFVGMSPGGLAHGGAGKDYNGHVFWDQDTWMFPPLALLHADFGRQIAGTRLRTHGTAKLYAKMSDLKGARYPWESAFTGLNTSPSVGTTTYELHVTSDTSWMMRQYLQLTNDTQFLARDGGYQVIADIADFWVSRSTFNSTKNMFEILGVMGPDEHHSQVNNSAFTNAGAVLSMRTAQLAARLIGQTPDPQWEKVASNMFMNYSEKYDYHPEFDNYTRGTDVKQADTVLLGFPLHWNMKESTRKNDLTYYATVTPSGPAMTWGIFAINWLRLGRNDLAEKTFYQGTWNIQEPFKVWAEDADGGGAYNFHTGMGGYLQSLLFGYVGVDLNDDHLDLNPQLPPSLTAVAVRGLDYMGSSLDIVYDDRVMNITLTKAGVPLQLSLTKDKKVVDLDFGSPVSADCQPAQIMPRHS</sequence>
<dbReference type="Gene3D" id="2.60.420.10">
    <property type="entry name" value="Maltose phosphorylase, domain 3"/>
    <property type="match status" value="1"/>
</dbReference>
<keyword evidence="14" id="KW-1185">Reference proteome</keyword>
<organism evidence="13 14">
    <name type="scientific">Littorina saxatilis</name>
    <dbReference type="NCBI Taxonomy" id="31220"/>
    <lineage>
        <taxon>Eukaryota</taxon>
        <taxon>Metazoa</taxon>
        <taxon>Spiralia</taxon>
        <taxon>Lophotrochozoa</taxon>
        <taxon>Mollusca</taxon>
        <taxon>Gastropoda</taxon>
        <taxon>Caenogastropoda</taxon>
        <taxon>Littorinimorpha</taxon>
        <taxon>Littorinoidea</taxon>
        <taxon>Littorinidae</taxon>
        <taxon>Littorina</taxon>
    </lineage>
</organism>
<proteinExistence type="inferred from homology"/>
<evidence type="ECO:0000256" key="3">
    <source>
        <dbReference type="ARBA" id="ARBA00023295"/>
    </source>
</evidence>
<comment type="function">
    <text evidence="5">Catalyzes the hydrolysis of glucose from the disaccharide unit linked to hydroxylysine residues of collagen and collagen-like proteins.</text>
</comment>
<feature type="chain" id="PRO_5042874277" description="Protein-glucosylgalactosylhydroxylysine glucosidase" evidence="10">
    <location>
        <begin position="24"/>
        <end position="829"/>
    </location>
</feature>
<feature type="region of interest" description="Disordered" evidence="9">
    <location>
        <begin position="97"/>
        <end position="118"/>
    </location>
</feature>
<dbReference type="InterPro" id="IPR005194">
    <property type="entry name" value="Glyco_hydro_65_C"/>
</dbReference>
<evidence type="ECO:0000256" key="2">
    <source>
        <dbReference type="ARBA" id="ARBA00022801"/>
    </source>
</evidence>
<dbReference type="Gene3D" id="1.50.10.10">
    <property type="match status" value="1"/>
</dbReference>
<evidence type="ECO:0000256" key="8">
    <source>
        <dbReference type="ARBA" id="ARBA00079982"/>
    </source>
</evidence>
<evidence type="ECO:0000256" key="4">
    <source>
        <dbReference type="ARBA" id="ARBA00051415"/>
    </source>
</evidence>
<gene>
    <name evidence="13" type="ORF">V1264_019280</name>
</gene>
<evidence type="ECO:0000313" key="14">
    <source>
        <dbReference type="Proteomes" id="UP001374579"/>
    </source>
</evidence>
<evidence type="ECO:0000256" key="7">
    <source>
        <dbReference type="ARBA" id="ARBA00071505"/>
    </source>
</evidence>
<dbReference type="InterPro" id="IPR012341">
    <property type="entry name" value="6hp_glycosidase-like_sf"/>
</dbReference>
<evidence type="ECO:0000256" key="1">
    <source>
        <dbReference type="ARBA" id="ARBA00006768"/>
    </source>
</evidence>
<reference evidence="13 14" key="1">
    <citation type="submission" date="2024-02" db="EMBL/GenBank/DDBJ databases">
        <title>Chromosome-scale genome assembly of the rough periwinkle Littorina saxatilis.</title>
        <authorList>
            <person name="De Jode A."/>
            <person name="Faria R."/>
            <person name="Formenti G."/>
            <person name="Sims Y."/>
            <person name="Smith T.P."/>
            <person name="Tracey A."/>
            <person name="Wood J.M.D."/>
            <person name="Zagrodzka Z.B."/>
            <person name="Johannesson K."/>
            <person name="Butlin R.K."/>
            <person name="Leder E.H."/>
        </authorList>
    </citation>
    <scope>NUCLEOTIDE SEQUENCE [LARGE SCALE GENOMIC DNA]</scope>
    <source>
        <strain evidence="13">Snail1</strain>
        <tissue evidence="13">Muscle</tissue>
    </source>
</reference>
<evidence type="ECO:0000256" key="9">
    <source>
        <dbReference type="SAM" id="MobiDB-lite"/>
    </source>
</evidence>
<dbReference type="FunFam" id="1.50.10.10:FF:000023">
    <property type="entry name" value="Protein-glucosylgalactosylhydroxylysine glucosidase"/>
    <property type="match status" value="1"/>
</dbReference>
<keyword evidence="2" id="KW-0378">Hydrolase</keyword>
<dbReference type="PANTHER" id="PTHR11051:SF8">
    <property type="entry name" value="PROTEIN-GLUCOSYLGALACTOSYLHYDROXYLYSINE GLUCOSIDASE"/>
    <property type="match status" value="1"/>
</dbReference>
<keyword evidence="10" id="KW-0732">Signal</keyword>
<comment type="catalytic activity">
    <reaction evidence="4">
        <text>(5R)-5-O-[alpha-D-glucosyl-(1-&gt;2)-beta-D-galactosyl]-5-hydroxy-L-lysyl-[collagen] + H2O = (5R)-5-O-(beta-D-galactosyl)-5-hydroxy-L-lysyl-[collagen] + D-glucose</text>
        <dbReference type="Rhea" id="RHEA:11068"/>
        <dbReference type="Rhea" id="RHEA-COMP:12753"/>
        <dbReference type="Rhea" id="RHEA-COMP:12754"/>
        <dbReference type="ChEBI" id="CHEBI:4167"/>
        <dbReference type="ChEBI" id="CHEBI:15377"/>
        <dbReference type="ChEBI" id="CHEBI:133443"/>
        <dbReference type="ChEBI" id="CHEBI:133452"/>
        <dbReference type="EC" id="3.2.1.107"/>
    </reaction>
</comment>
<feature type="signal peptide" evidence="10">
    <location>
        <begin position="1"/>
        <end position="23"/>
    </location>
</feature>